<evidence type="ECO:0000256" key="12">
    <source>
        <dbReference type="ARBA" id="ARBA00023012"/>
    </source>
</evidence>
<dbReference type="InterPro" id="IPR033479">
    <property type="entry name" value="dCache_1"/>
</dbReference>
<sequence>MHLRHKFFIVLSLLTSIPLLILLFGVVERMEREVTIRTETQLHGSLDKMASELQLILDNQKSIASGLGRVPSVRQFAAVAQSPQRYSEGVYQQRAEALEQFLLNYQKSVSSIQAVRFISAEGKTLVKIKEGKPVEPVYTDEQSGRMFIADQANRPFFREAKTAGNRVIMSDFELGQVARDEDFCPAMVRYSVPILDELGDFEGVLVVNMWGSRLDSTMTSSLGGFPGKSYIVELSPDERRDGIYLYHPNDDKRFADQLGSEHRLTSELDPADWRAIKEGDTNGSLLRNRERMLFYQKLAPYPDRPTQWLLVIEADPQVVYAPINNMRKSIWMLLGALLFISLLVAVWASGRLTAPVHQLAEIIRRFADGQRDARVQVKSGRSDEIGQAGKAFNYLAESLDRTEKERETAVRAACQSERLASLGQLAAGIGHEINNPLMNMMSLASLVEESLPEKDAEKRNDLQLLQKEGERCARIVQGILNFARQSEPKFEEFDMAALLNETLELLRHRIESEEIELQSLIETPLTMEGDARQLQQVLVNIILNAIQATPPKCRLHISGRSSEEYIDVEIVDEGEGIQAGNFSKIFDPFFSTKPEGEGTGLGLSVSYGIIKRHGGSITLENSRHAGVRVHIRLPRRSELQELDTFEILEARNVG</sequence>
<feature type="domain" description="Histidine kinase" evidence="16">
    <location>
        <begin position="428"/>
        <end position="637"/>
    </location>
</feature>
<comment type="catalytic activity">
    <reaction evidence="1">
        <text>ATP + protein L-histidine = ADP + protein N-phospho-L-histidine.</text>
        <dbReference type="EC" id="2.7.13.3"/>
    </reaction>
</comment>
<dbReference type="SUPFAM" id="SSF47384">
    <property type="entry name" value="Homodimeric domain of signal transducing histidine kinase"/>
    <property type="match status" value="1"/>
</dbReference>
<protein>
    <recommendedName>
        <fullName evidence="3">histidine kinase</fullName>
        <ecNumber evidence="3">2.7.13.3</ecNumber>
    </recommendedName>
</protein>
<keyword evidence="13 15" id="KW-0472">Membrane</keyword>
<keyword evidence="6" id="KW-0808">Transferase</keyword>
<dbReference type="Gene3D" id="6.10.340.10">
    <property type="match status" value="1"/>
</dbReference>
<dbReference type="SUPFAM" id="SSF55874">
    <property type="entry name" value="ATPase domain of HSP90 chaperone/DNA topoisomerase II/histidine kinase"/>
    <property type="match status" value="1"/>
</dbReference>
<dbReference type="GO" id="GO:0005886">
    <property type="term" value="C:plasma membrane"/>
    <property type="evidence" value="ECO:0007669"/>
    <property type="project" value="UniProtKB-SubCell"/>
</dbReference>
<dbReference type="SMART" id="SM00304">
    <property type="entry name" value="HAMP"/>
    <property type="match status" value="1"/>
</dbReference>
<dbReference type="Pfam" id="PF02518">
    <property type="entry name" value="HATPase_c"/>
    <property type="match status" value="1"/>
</dbReference>
<dbReference type="Gene3D" id="3.30.565.10">
    <property type="entry name" value="Histidine kinase-like ATPase, C-terminal domain"/>
    <property type="match status" value="1"/>
</dbReference>
<evidence type="ECO:0000256" key="6">
    <source>
        <dbReference type="ARBA" id="ARBA00022679"/>
    </source>
</evidence>
<dbReference type="InterPro" id="IPR036890">
    <property type="entry name" value="HATPase_C_sf"/>
</dbReference>
<dbReference type="InterPro" id="IPR005467">
    <property type="entry name" value="His_kinase_dom"/>
</dbReference>
<comment type="subcellular location">
    <subcellularLocation>
        <location evidence="2">Cell membrane</location>
        <topology evidence="2">Multi-pass membrane protein</topology>
    </subcellularLocation>
</comment>
<dbReference type="SMART" id="SM00388">
    <property type="entry name" value="HisKA"/>
    <property type="match status" value="1"/>
</dbReference>
<keyword evidence="5" id="KW-0597">Phosphoprotein</keyword>
<keyword evidence="11 15" id="KW-1133">Transmembrane helix</keyword>
<dbReference type="EC" id="2.7.13.3" evidence="3"/>
<evidence type="ECO:0000256" key="11">
    <source>
        <dbReference type="ARBA" id="ARBA00022989"/>
    </source>
</evidence>
<dbReference type="PANTHER" id="PTHR43065">
    <property type="entry name" value="SENSOR HISTIDINE KINASE"/>
    <property type="match status" value="1"/>
</dbReference>
<reference evidence="18 19" key="1">
    <citation type="submission" date="2019-03" db="EMBL/GenBank/DDBJ databases">
        <title>Genomic Encyclopedia of Type Strains, Phase IV (KMG-IV): sequencing the most valuable type-strain genomes for metagenomic binning, comparative biology and taxonomic classification.</title>
        <authorList>
            <person name="Goeker M."/>
        </authorList>
    </citation>
    <scope>NUCLEOTIDE SEQUENCE [LARGE SCALE GENOMIC DNA]</scope>
    <source>
        <strain evidence="18 19">DSM 16326</strain>
    </source>
</reference>
<dbReference type="InterPro" id="IPR003661">
    <property type="entry name" value="HisK_dim/P_dom"/>
</dbReference>
<dbReference type="Pfam" id="PF00512">
    <property type="entry name" value="HisKA"/>
    <property type="match status" value="1"/>
</dbReference>
<keyword evidence="4" id="KW-1003">Cell membrane</keyword>
<dbReference type="Pfam" id="PF02743">
    <property type="entry name" value="dCache_1"/>
    <property type="match status" value="1"/>
</dbReference>
<proteinExistence type="predicted"/>
<dbReference type="InterPro" id="IPR003660">
    <property type="entry name" value="HAMP_dom"/>
</dbReference>
<dbReference type="SUPFAM" id="SSF103190">
    <property type="entry name" value="Sensory domain-like"/>
    <property type="match status" value="1"/>
</dbReference>
<evidence type="ECO:0000313" key="19">
    <source>
        <dbReference type="Proteomes" id="UP000294914"/>
    </source>
</evidence>
<keyword evidence="9 18" id="KW-0418">Kinase</keyword>
<evidence type="ECO:0000256" key="10">
    <source>
        <dbReference type="ARBA" id="ARBA00022840"/>
    </source>
</evidence>
<evidence type="ECO:0000256" key="14">
    <source>
        <dbReference type="SAM" id="Coils"/>
    </source>
</evidence>
<evidence type="ECO:0000256" key="13">
    <source>
        <dbReference type="ARBA" id="ARBA00023136"/>
    </source>
</evidence>
<dbReference type="PRINTS" id="PR00344">
    <property type="entry name" value="BCTRLSENSOR"/>
</dbReference>
<feature type="coiled-coil region" evidence="14">
    <location>
        <begin position="496"/>
        <end position="523"/>
    </location>
</feature>
<dbReference type="PROSITE" id="PS50885">
    <property type="entry name" value="HAMP"/>
    <property type="match status" value="1"/>
</dbReference>
<evidence type="ECO:0000256" key="8">
    <source>
        <dbReference type="ARBA" id="ARBA00022741"/>
    </source>
</evidence>
<dbReference type="CDD" id="cd18773">
    <property type="entry name" value="PDC1_HK_sensor"/>
    <property type="match status" value="1"/>
</dbReference>
<dbReference type="InterPro" id="IPR029151">
    <property type="entry name" value="Sensor-like_sf"/>
</dbReference>
<feature type="transmembrane region" description="Helical" evidence="15">
    <location>
        <begin position="330"/>
        <end position="348"/>
    </location>
</feature>
<dbReference type="OrthoDB" id="1931120at2"/>
<evidence type="ECO:0000313" key="18">
    <source>
        <dbReference type="EMBL" id="TDY02497.1"/>
    </source>
</evidence>
<dbReference type="GO" id="GO:0005524">
    <property type="term" value="F:ATP binding"/>
    <property type="evidence" value="ECO:0007669"/>
    <property type="project" value="UniProtKB-KW"/>
</dbReference>
<evidence type="ECO:0000256" key="9">
    <source>
        <dbReference type="ARBA" id="ARBA00022777"/>
    </source>
</evidence>
<organism evidence="18 19">
    <name type="scientific">Thiohalophilus thiocyanatoxydans</name>
    <dbReference type="NCBI Taxonomy" id="381308"/>
    <lineage>
        <taxon>Bacteria</taxon>
        <taxon>Pseudomonadati</taxon>
        <taxon>Pseudomonadota</taxon>
        <taxon>Gammaproteobacteria</taxon>
        <taxon>Thiohalomonadales</taxon>
        <taxon>Thiohalophilaceae</taxon>
        <taxon>Thiohalophilus</taxon>
    </lineage>
</organism>
<dbReference type="GO" id="GO:0000155">
    <property type="term" value="F:phosphorelay sensor kinase activity"/>
    <property type="evidence" value="ECO:0007669"/>
    <property type="project" value="InterPro"/>
</dbReference>
<feature type="domain" description="HAMP" evidence="17">
    <location>
        <begin position="350"/>
        <end position="404"/>
    </location>
</feature>
<dbReference type="EMBL" id="SOQX01000002">
    <property type="protein sequence ID" value="TDY02497.1"/>
    <property type="molecule type" value="Genomic_DNA"/>
</dbReference>
<dbReference type="Gene3D" id="1.10.287.130">
    <property type="match status" value="1"/>
</dbReference>
<evidence type="ECO:0000256" key="2">
    <source>
        <dbReference type="ARBA" id="ARBA00004651"/>
    </source>
</evidence>
<evidence type="ECO:0000256" key="15">
    <source>
        <dbReference type="SAM" id="Phobius"/>
    </source>
</evidence>
<dbReference type="CDD" id="cd00082">
    <property type="entry name" value="HisKA"/>
    <property type="match status" value="1"/>
</dbReference>
<accession>A0A4R8IX93</accession>
<dbReference type="InterPro" id="IPR003594">
    <property type="entry name" value="HATPase_dom"/>
</dbReference>
<evidence type="ECO:0000259" key="16">
    <source>
        <dbReference type="PROSITE" id="PS50109"/>
    </source>
</evidence>
<feature type="transmembrane region" description="Helical" evidence="15">
    <location>
        <begin position="6"/>
        <end position="27"/>
    </location>
</feature>
<dbReference type="InterPro" id="IPR036097">
    <property type="entry name" value="HisK_dim/P_sf"/>
</dbReference>
<dbReference type="Pfam" id="PF00672">
    <property type="entry name" value="HAMP"/>
    <property type="match status" value="1"/>
</dbReference>
<dbReference type="Proteomes" id="UP000294914">
    <property type="component" value="Unassembled WGS sequence"/>
</dbReference>
<dbReference type="SUPFAM" id="SSF158472">
    <property type="entry name" value="HAMP domain-like"/>
    <property type="match status" value="1"/>
</dbReference>
<dbReference type="CDD" id="cd18774">
    <property type="entry name" value="PDC2_HK_sensor"/>
    <property type="match status" value="1"/>
</dbReference>
<dbReference type="PROSITE" id="PS50109">
    <property type="entry name" value="HIS_KIN"/>
    <property type="match status" value="1"/>
</dbReference>
<dbReference type="AlphaFoldDB" id="A0A4R8IX93"/>
<keyword evidence="8" id="KW-0547">Nucleotide-binding</keyword>
<evidence type="ECO:0000256" key="7">
    <source>
        <dbReference type="ARBA" id="ARBA00022692"/>
    </source>
</evidence>
<keyword evidence="10" id="KW-0067">ATP-binding</keyword>
<keyword evidence="7 15" id="KW-0812">Transmembrane</keyword>
<evidence type="ECO:0000256" key="5">
    <source>
        <dbReference type="ARBA" id="ARBA00022553"/>
    </source>
</evidence>
<dbReference type="InterPro" id="IPR004358">
    <property type="entry name" value="Sig_transdc_His_kin-like_C"/>
</dbReference>
<evidence type="ECO:0000256" key="4">
    <source>
        <dbReference type="ARBA" id="ARBA00022475"/>
    </source>
</evidence>
<dbReference type="CDD" id="cd06225">
    <property type="entry name" value="HAMP"/>
    <property type="match status" value="1"/>
</dbReference>
<evidence type="ECO:0000256" key="3">
    <source>
        <dbReference type="ARBA" id="ARBA00012438"/>
    </source>
</evidence>
<evidence type="ECO:0000259" key="17">
    <source>
        <dbReference type="PROSITE" id="PS50885"/>
    </source>
</evidence>
<keyword evidence="14" id="KW-0175">Coiled coil</keyword>
<dbReference type="RefSeq" id="WP_134081523.1">
    <property type="nucleotide sequence ID" value="NZ_SOQX01000002.1"/>
</dbReference>
<dbReference type="PANTHER" id="PTHR43065:SF10">
    <property type="entry name" value="PEROXIDE STRESS-ACTIVATED HISTIDINE KINASE MAK3"/>
    <property type="match status" value="1"/>
</dbReference>
<keyword evidence="12" id="KW-0902">Two-component regulatory system</keyword>
<comment type="caution">
    <text evidence="18">The sequence shown here is derived from an EMBL/GenBank/DDBJ whole genome shotgun (WGS) entry which is preliminary data.</text>
</comment>
<dbReference type="SMART" id="SM00387">
    <property type="entry name" value="HATPase_c"/>
    <property type="match status" value="1"/>
</dbReference>
<gene>
    <name evidence="18" type="ORF">EDC23_0870</name>
</gene>
<dbReference type="Gene3D" id="3.30.450.20">
    <property type="entry name" value="PAS domain"/>
    <property type="match status" value="1"/>
</dbReference>
<name>A0A4R8IX93_9GAMM</name>
<evidence type="ECO:0000256" key="1">
    <source>
        <dbReference type="ARBA" id="ARBA00000085"/>
    </source>
</evidence>
<keyword evidence="19" id="KW-1185">Reference proteome</keyword>